<dbReference type="Proteomes" id="UP000807504">
    <property type="component" value="Unassembled WGS sequence"/>
</dbReference>
<protein>
    <submittedName>
        <fullName evidence="1">Uncharacterized protein</fullName>
    </submittedName>
</protein>
<reference evidence="1" key="1">
    <citation type="journal article" date="2020" name="bioRxiv">
        <title>Chromosome-level reference genome of the European wasp spider Argiope bruennichi: a resource for studies on range expansion and evolutionary adaptation.</title>
        <authorList>
            <person name="Sheffer M.M."/>
            <person name="Hoppe A."/>
            <person name="Krehenwinkel H."/>
            <person name="Uhl G."/>
            <person name="Kuss A.W."/>
            <person name="Jensen L."/>
            <person name="Jensen C."/>
            <person name="Gillespie R.G."/>
            <person name="Hoff K.J."/>
            <person name="Prost S."/>
        </authorList>
    </citation>
    <scope>NUCLEOTIDE SEQUENCE</scope>
</reference>
<dbReference type="Pfam" id="PF05380">
    <property type="entry name" value="Peptidase_A17"/>
    <property type="match status" value="1"/>
</dbReference>
<dbReference type="InterPro" id="IPR008042">
    <property type="entry name" value="Retrotrans_Pao"/>
</dbReference>
<name>A0A8T0EQI8_ARGBR</name>
<dbReference type="PANTHER" id="PTHR22955">
    <property type="entry name" value="RETROTRANSPOSON"/>
    <property type="match status" value="1"/>
</dbReference>
<gene>
    <name evidence="1" type="ORF">HNY73_014912</name>
</gene>
<keyword evidence="2" id="KW-1185">Reference proteome</keyword>
<reference evidence="1" key="2">
    <citation type="submission" date="2020-06" db="EMBL/GenBank/DDBJ databases">
        <authorList>
            <person name="Sheffer M."/>
        </authorList>
    </citation>
    <scope>NUCLEOTIDE SEQUENCE</scope>
</reference>
<comment type="caution">
    <text evidence="1">The sequence shown here is derived from an EMBL/GenBank/DDBJ whole genome shotgun (WGS) entry which is preliminary data.</text>
</comment>
<dbReference type="PANTHER" id="PTHR22955:SF77">
    <property type="entry name" value="ASPARTIC PUTATIVE DOMAIN-CONTAINING PROTEIN-RELATED"/>
    <property type="match status" value="1"/>
</dbReference>
<evidence type="ECO:0000313" key="2">
    <source>
        <dbReference type="Proteomes" id="UP000807504"/>
    </source>
</evidence>
<proteinExistence type="predicted"/>
<sequence length="187" mass="21260">MLSDISRLFDPLGLLGPLIITAKMFLQKLWILRIDWDDEVPLHLNREWEKFSSELSQLKNVNIDRHVVCSKVLKVDLIGFGDASKNAYGCAVYTRSLSRSGVFPSKIQQLDIWWNGPSFLSSSSCPNFNDDPGVSDDEYLLEVKRTARNSELNNDPMINLSICNTPSFLQCILDPEEQTFCSLKDKN</sequence>
<dbReference type="AlphaFoldDB" id="A0A8T0EQI8"/>
<organism evidence="1 2">
    <name type="scientific">Argiope bruennichi</name>
    <name type="common">Wasp spider</name>
    <name type="synonym">Aranea bruennichi</name>
    <dbReference type="NCBI Taxonomy" id="94029"/>
    <lineage>
        <taxon>Eukaryota</taxon>
        <taxon>Metazoa</taxon>
        <taxon>Ecdysozoa</taxon>
        <taxon>Arthropoda</taxon>
        <taxon>Chelicerata</taxon>
        <taxon>Arachnida</taxon>
        <taxon>Araneae</taxon>
        <taxon>Araneomorphae</taxon>
        <taxon>Entelegynae</taxon>
        <taxon>Araneoidea</taxon>
        <taxon>Araneidae</taxon>
        <taxon>Argiope</taxon>
    </lineage>
</organism>
<evidence type="ECO:0000313" key="1">
    <source>
        <dbReference type="EMBL" id="KAF8778162.1"/>
    </source>
</evidence>
<dbReference type="EMBL" id="JABXBU010002072">
    <property type="protein sequence ID" value="KAF8778162.1"/>
    <property type="molecule type" value="Genomic_DNA"/>
</dbReference>
<accession>A0A8T0EQI8</accession>